<dbReference type="AlphaFoldDB" id="A0A485LB60"/>
<proteinExistence type="predicted"/>
<dbReference type="OrthoDB" id="79488at2759"/>
<evidence type="ECO:0000313" key="5">
    <source>
        <dbReference type="Proteomes" id="UP000332933"/>
    </source>
</evidence>
<feature type="compositionally biased region" description="Polar residues" evidence="2">
    <location>
        <begin position="229"/>
        <end position="242"/>
    </location>
</feature>
<evidence type="ECO:0000256" key="1">
    <source>
        <dbReference type="SAM" id="Coils"/>
    </source>
</evidence>
<accession>A0A485LB60</accession>
<dbReference type="EMBL" id="VJMH01006410">
    <property type="protein sequence ID" value="KAF0689802.1"/>
    <property type="molecule type" value="Genomic_DNA"/>
</dbReference>
<evidence type="ECO:0000313" key="3">
    <source>
        <dbReference type="EMBL" id="KAF0689802.1"/>
    </source>
</evidence>
<evidence type="ECO:0000256" key="2">
    <source>
        <dbReference type="SAM" id="MobiDB-lite"/>
    </source>
</evidence>
<name>A0A485LB60_9STRA</name>
<dbReference type="Proteomes" id="UP000332933">
    <property type="component" value="Unassembled WGS sequence"/>
</dbReference>
<feature type="compositionally biased region" description="Basic residues" evidence="2">
    <location>
        <begin position="219"/>
        <end position="228"/>
    </location>
</feature>
<feature type="coiled-coil region" evidence="1">
    <location>
        <begin position="138"/>
        <end position="193"/>
    </location>
</feature>
<reference evidence="4 5" key="1">
    <citation type="submission" date="2019-03" db="EMBL/GenBank/DDBJ databases">
        <authorList>
            <person name="Gaulin E."/>
            <person name="Dumas B."/>
        </authorList>
    </citation>
    <scope>NUCLEOTIDE SEQUENCE [LARGE SCALE GENOMIC DNA]</scope>
    <source>
        <strain evidence="4">CBS 568.67</strain>
    </source>
</reference>
<keyword evidence="1" id="KW-0175">Coiled coil</keyword>
<organism evidence="4 5">
    <name type="scientific">Aphanomyces stellatus</name>
    <dbReference type="NCBI Taxonomy" id="120398"/>
    <lineage>
        <taxon>Eukaryota</taxon>
        <taxon>Sar</taxon>
        <taxon>Stramenopiles</taxon>
        <taxon>Oomycota</taxon>
        <taxon>Saprolegniomycetes</taxon>
        <taxon>Saprolegniales</taxon>
        <taxon>Verrucalvaceae</taxon>
        <taxon>Aphanomyces</taxon>
    </lineage>
</organism>
<protein>
    <submittedName>
        <fullName evidence="4">Aste57867_18760 protein</fullName>
    </submittedName>
</protein>
<sequence length="289" mass="33262">MKNDDGEARAVEAEVEVMKQRQSEEDQLIVNLTRQLDTCKKETECMAQECVEMGSEKRQCERRMSEIQAEVAVLQTNYATISSQHEQDTTTVNELKKQYALHRSVLMKMAPGCKVESDKLVKQMSELMTRPKELALELKKIQRHKHDLEQQILLQQKNIQALAKLSSGQSSRVEVLERDIIELEAVLMDTEERNLSLKQSYQAIMSDIQNYRDHEIKTKKNTNSRRKQSAPSSSNAAMQNHSPHPATPKKSRRDGAKKNIQTAADLIESFQKWRYNTAGSKRQKTLLEY</sequence>
<keyword evidence="5" id="KW-1185">Reference proteome</keyword>
<reference evidence="3" key="2">
    <citation type="submission" date="2019-06" db="EMBL/GenBank/DDBJ databases">
        <title>Genomics analysis of Aphanomyces spp. identifies a new class of oomycete effector associated with host adaptation.</title>
        <authorList>
            <person name="Gaulin E."/>
        </authorList>
    </citation>
    <scope>NUCLEOTIDE SEQUENCE</scope>
    <source>
        <strain evidence="3">CBS 578.67</strain>
    </source>
</reference>
<gene>
    <name evidence="4" type="primary">Aste57867_18760</name>
    <name evidence="3" type="ORF">As57867_018696</name>
    <name evidence="4" type="ORF">ASTE57867_18760</name>
</gene>
<evidence type="ECO:0000313" key="4">
    <source>
        <dbReference type="EMBL" id="VFT95494.1"/>
    </source>
</evidence>
<feature type="region of interest" description="Disordered" evidence="2">
    <location>
        <begin position="215"/>
        <end position="261"/>
    </location>
</feature>
<dbReference type="EMBL" id="CAADRA010006431">
    <property type="protein sequence ID" value="VFT95494.1"/>
    <property type="molecule type" value="Genomic_DNA"/>
</dbReference>